<dbReference type="PROSITE" id="PS51257">
    <property type="entry name" value="PROKAR_LIPOPROTEIN"/>
    <property type="match status" value="1"/>
</dbReference>
<evidence type="ECO:0000313" key="5">
    <source>
        <dbReference type="Proteomes" id="UP000263900"/>
    </source>
</evidence>
<dbReference type="OrthoDB" id="633404at2"/>
<proteinExistence type="predicted"/>
<protein>
    <submittedName>
        <fullName evidence="4">DUF1735 domain-containing protein</fullName>
    </submittedName>
</protein>
<dbReference type="InterPro" id="IPR025371">
    <property type="entry name" value="BT_3044-like_C"/>
</dbReference>
<organism evidence="4 5">
    <name type="scientific">Paraflavitalea soli</name>
    <dbReference type="NCBI Taxonomy" id="2315862"/>
    <lineage>
        <taxon>Bacteria</taxon>
        <taxon>Pseudomonadati</taxon>
        <taxon>Bacteroidota</taxon>
        <taxon>Chitinophagia</taxon>
        <taxon>Chitinophagales</taxon>
        <taxon>Chitinophagaceae</taxon>
        <taxon>Paraflavitalea</taxon>
    </lineage>
</organism>
<dbReference type="Pfam" id="PF08522">
    <property type="entry name" value="BT_3987-like_N"/>
    <property type="match status" value="1"/>
</dbReference>
<sequence>MKRIYFLAMAALSLSMTGCLKDKGFDNNETGLKTNNNERFAAVMNAYETRGINIQAVFTTPAEEQLRVFTLSLTGPASDKDVQVTLAATPSIVTAYNAENQTTYEVLPTAAYDLNTTVTIPAGQSYIEVSLRLKKAAMDPTKTYALGLQIASVSDPNIKIPATSKQALLGILLRNIYDGDYLATGHFEHPTSPRDYVDLEVNLPTIGATSVSKDLGDLGPGTKINITVNPDNTVTIAPGAGTTSTGSNTAAVAAIAGDPVYNNRYDPATHTFWLKYGYPNPATRIVTEKVVMLP</sequence>
<feature type="chain" id="PRO_5017644336" evidence="1">
    <location>
        <begin position="21"/>
        <end position="294"/>
    </location>
</feature>
<evidence type="ECO:0000256" key="1">
    <source>
        <dbReference type="SAM" id="SignalP"/>
    </source>
</evidence>
<keyword evidence="1" id="KW-0732">Signal</keyword>
<keyword evidence="5" id="KW-1185">Reference proteome</keyword>
<gene>
    <name evidence="4" type="ORF">D3H65_05870</name>
</gene>
<dbReference type="RefSeq" id="WP_119049371.1">
    <property type="nucleotide sequence ID" value="NZ_CP032157.1"/>
</dbReference>
<feature type="domain" description="BT-3987-like N-terminal" evidence="2">
    <location>
        <begin position="45"/>
        <end position="156"/>
    </location>
</feature>
<dbReference type="EMBL" id="CP032157">
    <property type="protein sequence ID" value="AXY73533.1"/>
    <property type="molecule type" value="Genomic_DNA"/>
</dbReference>
<dbReference type="InterPro" id="IPR013728">
    <property type="entry name" value="BT_3987-like_N"/>
</dbReference>
<feature type="domain" description="BT-3044-like C-terminal" evidence="3">
    <location>
        <begin position="166"/>
        <end position="287"/>
    </location>
</feature>
<reference evidence="4 5" key="1">
    <citation type="submission" date="2018-09" db="EMBL/GenBank/DDBJ databases">
        <title>Genome sequencing of strain 6GH32-13.</title>
        <authorList>
            <person name="Weon H.-Y."/>
            <person name="Heo J."/>
            <person name="Kwon S.-W."/>
        </authorList>
    </citation>
    <scope>NUCLEOTIDE SEQUENCE [LARGE SCALE GENOMIC DNA]</scope>
    <source>
        <strain evidence="4 5">5GH32-13</strain>
    </source>
</reference>
<accession>A0A3B7MJQ5</accession>
<dbReference type="KEGG" id="pseg:D3H65_05870"/>
<dbReference type="Gene3D" id="2.60.40.1740">
    <property type="entry name" value="hypothetical protein (bacova_03559)"/>
    <property type="match status" value="1"/>
</dbReference>
<evidence type="ECO:0000259" key="3">
    <source>
        <dbReference type="Pfam" id="PF14274"/>
    </source>
</evidence>
<dbReference type="AlphaFoldDB" id="A0A3B7MJQ5"/>
<name>A0A3B7MJQ5_9BACT</name>
<feature type="signal peptide" evidence="1">
    <location>
        <begin position="1"/>
        <end position="20"/>
    </location>
</feature>
<evidence type="ECO:0000313" key="4">
    <source>
        <dbReference type="EMBL" id="AXY73533.1"/>
    </source>
</evidence>
<evidence type="ECO:0000259" key="2">
    <source>
        <dbReference type="Pfam" id="PF08522"/>
    </source>
</evidence>
<dbReference type="Pfam" id="PF14274">
    <property type="entry name" value="BT_3044-like_C"/>
    <property type="match status" value="1"/>
</dbReference>
<dbReference type="Proteomes" id="UP000263900">
    <property type="component" value="Chromosome"/>
</dbReference>